<dbReference type="PANTHER" id="PTHR30363:SF44">
    <property type="entry name" value="AGA OPERON TRANSCRIPTIONAL REPRESSOR-RELATED"/>
    <property type="match status" value="1"/>
</dbReference>
<reference evidence="5 6" key="1">
    <citation type="submission" date="2016-10" db="EMBL/GenBank/DDBJ databases">
        <authorList>
            <person name="de Groot N.N."/>
        </authorList>
    </citation>
    <scope>NUCLEOTIDE SEQUENCE [LARGE SCALE GENOMIC DNA]</scope>
    <source>
        <strain evidence="5 6">DSM 24015</strain>
    </source>
</reference>
<dbReference type="PANTHER" id="PTHR30363">
    <property type="entry name" value="HTH-TYPE TRANSCRIPTIONAL REGULATOR SRLR-RELATED"/>
    <property type="match status" value="1"/>
</dbReference>
<keyword evidence="3" id="KW-0804">Transcription</keyword>
<evidence type="ECO:0000256" key="2">
    <source>
        <dbReference type="ARBA" id="ARBA00023125"/>
    </source>
</evidence>
<dbReference type="SMART" id="SM01134">
    <property type="entry name" value="DeoRC"/>
    <property type="match status" value="1"/>
</dbReference>
<dbReference type="OrthoDB" id="9797223at2"/>
<dbReference type="InterPro" id="IPR036390">
    <property type="entry name" value="WH_DNA-bd_sf"/>
</dbReference>
<dbReference type="GO" id="GO:0003677">
    <property type="term" value="F:DNA binding"/>
    <property type="evidence" value="ECO:0007669"/>
    <property type="project" value="UniProtKB-KW"/>
</dbReference>
<keyword evidence="2" id="KW-0238">DNA-binding</keyword>
<dbReference type="GO" id="GO:0003700">
    <property type="term" value="F:DNA-binding transcription factor activity"/>
    <property type="evidence" value="ECO:0007669"/>
    <property type="project" value="InterPro"/>
</dbReference>
<dbReference type="PROSITE" id="PS00894">
    <property type="entry name" value="HTH_DEOR_1"/>
    <property type="match status" value="1"/>
</dbReference>
<dbReference type="EMBL" id="FNAS01000001">
    <property type="protein sequence ID" value="SDD90238.1"/>
    <property type="molecule type" value="Genomic_DNA"/>
</dbReference>
<dbReference type="Gene3D" id="3.40.50.1360">
    <property type="match status" value="1"/>
</dbReference>
<evidence type="ECO:0000256" key="3">
    <source>
        <dbReference type="ARBA" id="ARBA00023163"/>
    </source>
</evidence>
<keyword evidence="1" id="KW-0805">Transcription regulation</keyword>
<dbReference type="SMART" id="SM00420">
    <property type="entry name" value="HTH_DEOR"/>
    <property type="match status" value="1"/>
</dbReference>
<dbReference type="SUPFAM" id="SSF100950">
    <property type="entry name" value="NagB/RpiA/CoA transferase-like"/>
    <property type="match status" value="1"/>
</dbReference>
<dbReference type="STRING" id="1071918.SAMN05421544_101177"/>
<dbReference type="SUPFAM" id="SSF46785">
    <property type="entry name" value="Winged helix' DNA-binding domain"/>
    <property type="match status" value="1"/>
</dbReference>
<dbReference type="Pfam" id="PF00455">
    <property type="entry name" value="DeoRC"/>
    <property type="match status" value="1"/>
</dbReference>
<evidence type="ECO:0000313" key="6">
    <source>
        <dbReference type="Proteomes" id="UP000198517"/>
    </source>
</evidence>
<gene>
    <name evidence="5" type="ORF">SAMN05421544_101177</name>
</gene>
<dbReference type="Gene3D" id="1.10.10.10">
    <property type="entry name" value="Winged helix-like DNA-binding domain superfamily/Winged helix DNA-binding domain"/>
    <property type="match status" value="1"/>
</dbReference>
<dbReference type="InterPro" id="IPR050313">
    <property type="entry name" value="Carb_Metab_HTH_regulators"/>
</dbReference>
<accession>A0A1G6YIN7</accession>
<protein>
    <submittedName>
        <fullName evidence="5">DeoR family transcriptional regulator, aga operon transcriptional repressor</fullName>
    </submittedName>
</protein>
<dbReference type="AlphaFoldDB" id="A0A1G6YIN7"/>
<dbReference type="Pfam" id="PF08220">
    <property type="entry name" value="HTH_DeoR"/>
    <property type="match status" value="1"/>
</dbReference>
<dbReference type="InterPro" id="IPR037171">
    <property type="entry name" value="NagB/RpiA_transferase-like"/>
</dbReference>
<keyword evidence="6" id="KW-1185">Reference proteome</keyword>
<dbReference type="InterPro" id="IPR001034">
    <property type="entry name" value="DeoR_HTH"/>
</dbReference>
<evidence type="ECO:0000259" key="4">
    <source>
        <dbReference type="PROSITE" id="PS51000"/>
    </source>
</evidence>
<dbReference type="Proteomes" id="UP000198517">
    <property type="component" value="Unassembled WGS sequence"/>
</dbReference>
<dbReference type="PROSITE" id="PS51000">
    <property type="entry name" value="HTH_DEOR_2"/>
    <property type="match status" value="1"/>
</dbReference>
<evidence type="ECO:0000256" key="1">
    <source>
        <dbReference type="ARBA" id="ARBA00023015"/>
    </source>
</evidence>
<dbReference type="InterPro" id="IPR036388">
    <property type="entry name" value="WH-like_DNA-bd_sf"/>
</dbReference>
<evidence type="ECO:0000313" key="5">
    <source>
        <dbReference type="EMBL" id="SDD90238.1"/>
    </source>
</evidence>
<organism evidence="5 6">
    <name type="scientific">Riemerella columbipharyngis</name>
    <dbReference type="NCBI Taxonomy" id="1071918"/>
    <lineage>
        <taxon>Bacteria</taxon>
        <taxon>Pseudomonadati</taxon>
        <taxon>Bacteroidota</taxon>
        <taxon>Flavobacteriia</taxon>
        <taxon>Flavobacteriales</taxon>
        <taxon>Weeksellaceae</taxon>
        <taxon>Riemerella</taxon>
    </lineage>
</organism>
<proteinExistence type="predicted"/>
<name>A0A1G6YIN7_9FLAO</name>
<dbReference type="InterPro" id="IPR018356">
    <property type="entry name" value="Tscrpt_reg_HTH_DeoR_CS"/>
</dbReference>
<dbReference type="RefSeq" id="WP_092735620.1">
    <property type="nucleotide sequence ID" value="NZ_FNAS01000001.1"/>
</dbReference>
<dbReference type="InterPro" id="IPR014036">
    <property type="entry name" value="DeoR-like_C"/>
</dbReference>
<sequence length="253" mass="28282">MRLVKRHQYILDKLKNENYVLVAGIAKELNVSEVTIRKDFNLLEKKGLLFRNHGGATLVNPYVVDKPLSHKQHLNKSEKHLISMKATNFIEDNDVIILGSGTTVLNMVEHFPKDKNITVITSSLLIASTLCQYEKVNVIQIGGDVRKSSQSTVGPVAQELMQEISANKLFLGIDGLDLDFGISTSNNAEAYLNKLMIKNVSKTYILADHSKFGKKGLSHICPLKDIDFIITNKNLNEETKTTMEKYGIQVILA</sequence>
<dbReference type="PRINTS" id="PR00037">
    <property type="entry name" value="HTHLACR"/>
</dbReference>
<feature type="domain" description="HTH deoR-type" evidence="4">
    <location>
        <begin position="3"/>
        <end position="58"/>
    </location>
</feature>